<dbReference type="InterPro" id="IPR037914">
    <property type="entry name" value="SpoVT-AbrB_sf"/>
</dbReference>
<dbReference type="EMBL" id="BMOC01000001">
    <property type="protein sequence ID" value="GGI96192.1"/>
    <property type="molecule type" value="Genomic_DNA"/>
</dbReference>
<gene>
    <name evidence="3" type="ORF">GCM10008995_02850</name>
</gene>
<evidence type="ECO:0000313" key="3">
    <source>
        <dbReference type="EMBL" id="GGI96192.1"/>
    </source>
</evidence>
<reference evidence="3" key="1">
    <citation type="journal article" date="2014" name="Int. J. Syst. Evol. Microbiol.">
        <title>Complete genome sequence of Corynebacterium casei LMG S-19264T (=DSM 44701T), isolated from a smear-ripened cheese.</title>
        <authorList>
            <consortium name="US DOE Joint Genome Institute (JGI-PGF)"/>
            <person name="Walter F."/>
            <person name="Albersmeier A."/>
            <person name="Kalinowski J."/>
            <person name="Ruckert C."/>
        </authorList>
    </citation>
    <scope>NUCLEOTIDE SEQUENCE</scope>
    <source>
        <strain evidence="3">JCM 14359</strain>
    </source>
</reference>
<organism evidence="3 4">
    <name type="scientific">Halobellus salinus</name>
    <dbReference type="NCBI Taxonomy" id="931585"/>
    <lineage>
        <taxon>Archaea</taxon>
        <taxon>Methanobacteriati</taxon>
        <taxon>Methanobacteriota</taxon>
        <taxon>Stenosarchaea group</taxon>
        <taxon>Halobacteria</taxon>
        <taxon>Halobacteriales</taxon>
        <taxon>Haloferacaceae</taxon>
        <taxon>Halobellus</taxon>
    </lineage>
</organism>
<protein>
    <recommendedName>
        <fullName evidence="2">SpoVT-AbrB domain-containing protein</fullName>
    </recommendedName>
</protein>
<dbReference type="SMART" id="SM00966">
    <property type="entry name" value="SpoVT_AbrB"/>
    <property type="match status" value="1"/>
</dbReference>
<reference evidence="3" key="2">
    <citation type="submission" date="2020-09" db="EMBL/GenBank/DDBJ databases">
        <authorList>
            <person name="Sun Q."/>
            <person name="Ohkuma M."/>
        </authorList>
    </citation>
    <scope>NUCLEOTIDE SEQUENCE</scope>
    <source>
        <strain evidence="3">JCM 14359</strain>
    </source>
</reference>
<dbReference type="RefSeq" id="WP_229663696.1">
    <property type="nucleotide sequence ID" value="NZ_BMOC01000001.1"/>
</dbReference>
<evidence type="ECO:0000313" key="4">
    <source>
        <dbReference type="Proteomes" id="UP000653099"/>
    </source>
</evidence>
<evidence type="ECO:0000256" key="1">
    <source>
        <dbReference type="SAM" id="MobiDB-lite"/>
    </source>
</evidence>
<dbReference type="PROSITE" id="PS51740">
    <property type="entry name" value="SPOVT_ABRB"/>
    <property type="match status" value="1"/>
</dbReference>
<feature type="region of interest" description="Disordered" evidence="1">
    <location>
        <begin position="136"/>
        <end position="155"/>
    </location>
</feature>
<name>A0A830EJ30_9EURY</name>
<sequence>MIRVSRKGQATIPKDLRERFGIETPGKVLIREEGGKIVVEPLPSVEDREEGGKIVVEPLPSVEDREEGGKIVVEPLPSVEDREEGGKIVVEPLPSVEDREEGGKIVVEPLPSVEEMQGVHAGRYERGEVLDRLRGMNEKDKRLERERNERLDRGR</sequence>
<dbReference type="AlphaFoldDB" id="A0A830EJ30"/>
<proteinExistence type="predicted"/>
<dbReference type="InterPro" id="IPR007159">
    <property type="entry name" value="SpoVT-AbrB_dom"/>
</dbReference>
<dbReference type="Gene3D" id="2.10.260.10">
    <property type="match status" value="1"/>
</dbReference>
<keyword evidence="4" id="KW-1185">Reference proteome</keyword>
<dbReference type="Pfam" id="PF04014">
    <property type="entry name" value="MazE_antitoxin"/>
    <property type="match status" value="1"/>
</dbReference>
<feature type="domain" description="SpoVT-AbrB" evidence="2">
    <location>
        <begin position="1"/>
        <end position="44"/>
    </location>
</feature>
<comment type="caution">
    <text evidence="3">The sequence shown here is derived from an EMBL/GenBank/DDBJ whole genome shotgun (WGS) entry which is preliminary data.</text>
</comment>
<dbReference type="GO" id="GO:0003677">
    <property type="term" value="F:DNA binding"/>
    <property type="evidence" value="ECO:0007669"/>
    <property type="project" value="InterPro"/>
</dbReference>
<accession>A0A830EJ30</accession>
<dbReference type="Proteomes" id="UP000653099">
    <property type="component" value="Unassembled WGS sequence"/>
</dbReference>
<evidence type="ECO:0000259" key="2">
    <source>
        <dbReference type="PROSITE" id="PS51740"/>
    </source>
</evidence>
<dbReference type="SUPFAM" id="SSF89447">
    <property type="entry name" value="AbrB/MazE/MraZ-like"/>
    <property type="match status" value="1"/>
</dbReference>
<dbReference type="NCBIfam" id="TIGR01439">
    <property type="entry name" value="lp_hng_hel_AbrB"/>
    <property type="match status" value="1"/>
</dbReference>